<evidence type="ECO:0000313" key="3">
    <source>
        <dbReference type="Proteomes" id="UP000007015"/>
    </source>
</evidence>
<keyword evidence="3" id="KW-1185">Reference proteome</keyword>
<name>B8B3W3_ORYSI</name>
<feature type="region of interest" description="Disordered" evidence="1">
    <location>
        <begin position="67"/>
        <end position="86"/>
    </location>
</feature>
<dbReference type="EMBL" id="CM000131">
    <property type="protein sequence ID" value="EEC80851.1"/>
    <property type="molecule type" value="Genomic_DNA"/>
</dbReference>
<evidence type="ECO:0000256" key="1">
    <source>
        <dbReference type="SAM" id="MobiDB-lite"/>
    </source>
</evidence>
<organism evidence="2 3">
    <name type="scientific">Oryza sativa subsp. indica</name>
    <name type="common">Rice</name>
    <dbReference type="NCBI Taxonomy" id="39946"/>
    <lineage>
        <taxon>Eukaryota</taxon>
        <taxon>Viridiplantae</taxon>
        <taxon>Streptophyta</taxon>
        <taxon>Embryophyta</taxon>
        <taxon>Tracheophyta</taxon>
        <taxon>Spermatophyta</taxon>
        <taxon>Magnoliopsida</taxon>
        <taxon>Liliopsida</taxon>
        <taxon>Poales</taxon>
        <taxon>Poaceae</taxon>
        <taxon>BOP clade</taxon>
        <taxon>Oryzoideae</taxon>
        <taxon>Oryzeae</taxon>
        <taxon>Oryzinae</taxon>
        <taxon>Oryza</taxon>
        <taxon>Oryza sativa</taxon>
    </lineage>
</organism>
<dbReference type="AlphaFoldDB" id="B8B3W3"/>
<evidence type="ECO:0000313" key="2">
    <source>
        <dbReference type="EMBL" id="EEC80851.1"/>
    </source>
</evidence>
<protein>
    <submittedName>
        <fullName evidence="2">Uncharacterized protein</fullName>
    </submittedName>
</protein>
<accession>B8B3W3</accession>
<gene>
    <name evidence="2" type="ORF">OsI_23465</name>
</gene>
<dbReference type="OMA" id="ATIDSWM"/>
<dbReference type="HOGENOM" id="CLU_023961_1_0_1"/>
<dbReference type="Proteomes" id="UP000007015">
    <property type="component" value="Chromosome 6"/>
</dbReference>
<reference evidence="2 3" key="1">
    <citation type="journal article" date="2005" name="PLoS Biol.">
        <title>The genomes of Oryza sativa: a history of duplications.</title>
        <authorList>
            <person name="Yu J."/>
            <person name="Wang J."/>
            <person name="Lin W."/>
            <person name="Li S."/>
            <person name="Li H."/>
            <person name="Zhou J."/>
            <person name="Ni P."/>
            <person name="Dong W."/>
            <person name="Hu S."/>
            <person name="Zeng C."/>
            <person name="Zhang J."/>
            <person name="Zhang Y."/>
            <person name="Li R."/>
            <person name="Xu Z."/>
            <person name="Li S."/>
            <person name="Li X."/>
            <person name="Zheng H."/>
            <person name="Cong L."/>
            <person name="Lin L."/>
            <person name="Yin J."/>
            <person name="Geng J."/>
            <person name="Li G."/>
            <person name="Shi J."/>
            <person name="Liu J."/>
            <person name="Lv H."/>
            <person name="Li J."/>
            <person name="Wang J."/>
            <person name="Deng Y."/>
            <person name="Ran L."/>
            <person name="Shi X."/>
            <person name="Wang X."/>
            <person name="Wu Q."/>
            <person name="Li C."/>
            <person name="Ren X."/>
            <person name="Wang J."/>
            <person name="Wang X."/>
            <person name="Li D."/>
            <person name="Liu D."/>
            <person name="Zhang X."/>
            <person name="Ji Z."/>
            <person name="Zhao W."/>
            <person name="Sun Y."/>
            <person name="Zhang Z."/>
            <person name="Bao J."/>
            <person name="Han Y."/>
            <person name="Dong L."/>
            <person name="Ji J."/>
            <person name="Chen P."/>
            <person name="Wu S."/>
            <person name="Liu J."/>
            <person name="Xiao Y."/>
            <person name="Bu D."/>
            <person name="Tan J."/>
            <person name="Yang L."/>
            <person name="Ye C."/>
            <person name="Zhang J."/>
            <person name="Xu J."/>
            <person name="Zhou Y."/>
            <person name="Yu Y."/>
            <person name="Zhang B."/>
            <person name="Zhuang S."/>
            <person name="Wei H."/>
            <person name="Liu B."/>
            <person name="Lei M."/>
            <person name="Yu H."/>
            <person name="Li Y."/>
            <person name="Xu H."/>
            <person name="Wei S."/>
            <person name="He X."/>
            <person name="Fang L."/>
            <person name="Zhang Z."/>
            <person name="Zhang Y."/>
            <person name="Huang X."/>
            <person name="Su Z."/>
            <person name="Tong W."/>
            <person name="Li J."/>
            <person name="Tong Z."/>
            <person name="Li S."/>
            <person name="Ye J."/>
            <person name="Wang L."/>
            <person name="Fang L."/>
            <person name="Lei T."/>
            <person name="Chen C."/>
            <person name="Chen H."/>
            <person name="Xu Z."/>
            <person name="Li H."/>
            <person name="Huang H."/>
            <person name="Zhang F."/>
            <person name="Xu H."/>
            <person name="Li N."/>
            <person name="Zhao C."/>
            <person name="Li S."/>
            <person name="Dong L."/>
            <person name="Huang Y."/>
            <person name="Li L."/>
            <person name="Xi Y."/>
            <person name="Qi Q."/>
            <person name="Li W."/>
            <person name="Zhang B."/>
            <person name="Hu W."/>
            <person name="Zhang Y."/>
            <person name="Tian X."/>
            <person name="Jiao Y."/>
            <person name="Liang X."/>
            <person name="Jin J."/>
            <person name="Gao L."/>
            <person name="Zheng W."/>
            <person name="Hao B."/>
            <person name="Liu S."/>
            <person name="Wang W."/>
            <person name="Yuan L."/>
            <person name="Cao M."/>
            <person name="McDermott J."/>
            <person name="Samudrala R."/>
            <person name="Wang J."/>
            <person name="Wong G.K."/>
            <person name="Yang H."/>
        </authorList>
    </citation>
    <scope>NUCLEOTIDE SEQUENCE [LARGE SCALE GENOMIC DNA]</scope>
    <source>
        <strain evidence="3">cv. 93-11</strain>
    </source>
</reference>
<proteinExistence type="predicted"/>
<dbReference type="Gramene" id="BGIOSGA020989-TA">
    <property type="protein sequence ID" value="BGIOSGA020989-PA"/>
    <property type="gene ID" value="BGIOSGA020989"/>
</dbReference>
<feature type="compositionally biased region" description="Polar residues" evidence="1">
    <location>
        <begin position="67"/>
        <end position="84"/>
    </location>
</feature>
<sequence length="656" mass="72488">MGSEDKFNMLLRMLEECERRREEADQRRRADFLSLKATIDSWMPQEQKKAEDLQFLVEDEQSKVTPTTCSMECPNGSSPSTTARSIYDDEGATPTIILELGDGEGKDRMPFIISKDLSELTPIICLTICSSLDVEPDFTVAAVVTCSNAAMDSKELVATDGATGTTNIDPRVCSKETHTKCLLFGPDVNGVTDRGVIVFQSRMGVFKVVPISSQSMELMVDEKATCSDTTHLPKVMHPSHLMLGPNVNTGTVQAGVAYSLLLGAPEGIASSGKATLVMAQKLNSNFCLKWVALNRCSTKCSKGYKKLLMSHPKRNPWPPPCSSGVVRRWKECANCIRDQTPSVALYCAPKGDLNHEKSDRAHKDTLVAIFNLEQFHYVGVGVHFGVRRISGIIARGAGENQNRKVKTCGYDSIFDFCENNPSDGSAAARFSIDGIDTRTNSEMIYASIANRDYWSVKLLEVIKEGCPIRHLLLGDVKIEQLLQCETFSTRQTNIEQVIKLQLSNSKEIQELQPSGSSRACMQATRRGFQGSFCFEFRLDKVTNLYPLGPTMRQPQRHAACAAVERMRVRGRRLRRRVAVHPVEHQHAEVADWTSAVSRSVDEGSDASCIGADPAGLPAARALRREQGERQLLPAARALRRTWHLRSSSGSRVAVGR</sequence>